<dbReference type="SUPFAM" id="SSF50952">
    <property type="entry name" value="Soluble quinoprotein glucose dehydrogenase"/>
    <property type="match status" value="1"/>
</dbReference>
<evidence type="ECO:0000313" key="3">
    <source>
        <dbReference type="Proteomes" id="UP000430345"/>
    </source>
</evidence>
<dbReference type="AlphaFoldDB" id="A0A6I1MK61"/>
<reference evidence="2 3" key="1">
    <citation type="submission" date="2019-10" db="EMBL/GenBank/DDBJ databases">
        <title>The Genome Sequence of Clostridium tarantellae Isolated from Fish Brain.</title>
        <authorList>
            <person name="Bano L."/>
            <person name="Kiel M."/>
            <person name="Sales G."/>
            <person name="Doxey A.C."/>
            <person name="Mansfield M.J."/>
            <person name="Schiavone M."/>
            <person name="Rossetto O."/>
            <person name="Pirazzini M."/>
            <person name="Dobrindt U."/>
            <person name="Montecucco C."/>
        </authorList>
    </citation>
    <scope>NUCLEOTIDE SEQUENCE [LARGE SCALE GENOMIC DNA]</scope>
    <source>
        <strain evidence="2 3">DSM 3997</strain>
    </source>
</reference>
<keyword evidence="3" id="KW-1185">Reference proteome</keyword>
<accession>A0A6I1MK61</accession>
<organism evidence="2 3">
    <name type="scientific">Clostridium tarantellae</name>
    <dbReference type="NCBI Taxonomy" id="39493"/>
    <lineage>
        <taxon>Bacteria</taxon>
        <taxon>Bacillati</taxon>
        <taxon>Bacillota</taxon>
        <taxon>Clostridia</taxon>
        <taxon>Eubacteriales</taxon>
        <taxon>Clostridiaceae</taxon>
        <taxon>Clostridium</taxon>
    </lineage>
</organism>
<proteinExistence type="predicted"/>
<keyword evidence="1" id="KW-0472">Membrane</keyword>
<sequence length="427" mass="48909">MKRVISTIMLIGTAIIIAFVIFYVKGERIAYVESEYNNELILKGVEKANALALDEKNNIYVAINNKVLIFDSNRQKKILFEEKDSDIYDIEYFNGVIYYTCKNKLKGYYIDEKKQEIILENIPNEGEFKECKLMIKDNYIYLSIGAATNSGIVDKEGEKFDLSPKKLILSGRNYNENKTGAFVEYNITTKKGQEIKDSPIGNASVIRIDLTSKKNELYCFGVRNIEGIDYNSEGKVYGVVGGIEDKGFRPIHDDVDYIYELKGDENWYGWPDYSGGDPVNSPRFFKENKTTVNFVLEKHPSSKLDSPFYQHNDIVALTALCIDRDGVLGEKDSIFTFDKKRGVLINILKEGAVKNTIKLYKNANVKDMKIYKGELYLLDKNNGYLFKVFNHSKNNSNNMIAMFFLLLSTIFMSITLVIKLFNEEKIS</sequence>
<comment type="caution">
    <text evidence="2">The sequence shown here is derived from an EMBL/GenBank/DDBJ whole genome shotgun (WGS) entry which is preliminary data.</text>
</comment>
<evidence type="ECO:0000256" key="1">
    <source>
        <dbReference type="SAM" id="Phobius"/>
    </source>
</evidence>
<feature type="transmembrane region" description="Helical" evidence="1">
    <location>
        <begin position="399"/>
        <end position="421"/>
    </location>
</feature>
<dbReference type="RefSeq" id="WP_152887801.1">
    <property type="nucleotide sequence ID" value="NZ_WHJC01000023.1"/>
</dbReference>
<dbReference type="EMBL" id="WHJC01000023">
    <property type="protein sequence ID" value="MPQ42828.1"/>
    <property type="molecule type" value="Genomic_DNA"/>
</dbReference>
<dbReference type="InterPro" id="IPR011042">
    <property type="entry name" value="6-blade_b-propeller_TolB-like"/>
</dbReference>
<name>A0A6I1MK61_9CLOT</name>
<feature type="transmembrane region" description="Helical" evidence="1">
    <location>
        <begin position="7"/>
        <end position="24"/>
    </location>
</feature>
<gene>
    <name evidence="2" type="ORF">GBZ86_03550</name>
</gene>
<evidence type="ECO:0000313" key="2">
    <source>
        <dbReference type="EMBL" id="MPQ42828.1"/>
    </source>
</evidence>
<dbReference type="InterPro" id="IPR011041">
    <property type="entry name" value="Quinoprot_gluc/sorb_DH_b-prop"/>
</dbReference>
<evidence type="ECO:0008006" key="4">
    <source>
        <dbReference type="Google" id="ProtNLM"/>
    </source>
</evidence>
<protein>
    <recommendedName>
        <fullName evidence="4">Glucose/Sorbosone dehydrogenase domain-containing protein</fullName>
    </recommendedName>
</protein>
<dbReference type="Gene3D" id="2.120.10.30">
    <property type="entry name" value="TolB, C-terminal domain"/>
    <property type="match status" value="1"/>
</dbReference>
<keyword evidence="1" id="KW-1133">Transmembrane helix</keyword>
<dbReference type="OrthoDB" id="9770043at2"/>
<keyword evidence="1" id="KW-0812">Transmembrane</keyword>
<dbReference type="Proteomes" id="UP000430345">
    <property type="component" value="Unassembled WGS sequence"/>
</dbReference>